<feature type="compositionally biased region" description="Gly residues" evidence="1">
    <location>
        <begin position="98"/>
        <end position="113"/>
    </location>
</feature>
<keyword evidence="4" id="KW-1185">Reference proteome</keyword>
<dbReference type="Proteomes" id="UP001586593">
    <property type="component" value="Unassembled WGS sequence"/>
</dbReference>
<dbReference type="EMBL" id="JAZHXJ010001497">
    <property type="protein sequence ID" value="KAL1844739.1"/>
    <property type="molecule type" value="Genomic_DNA"/>
</dbReference>
<evidence type="ECO:0000313" key="3">
    <source>
        <dbReference type="EMBL" id="KAL1844739.1"/>
    </source>
</evidence>
<accession>A0ABR3VSV3</accession>
<name>A0ABR3VSV3_9PEZI</name>
<feature type="compositionally biased region" description="Basic and acidic residues" evidence="1">
    <location>
        <begin position="126"/>
        <end position="155"/>
    </location>
</feature>
<organism evidence="3 4">
    <name type="scientific">Phialemonium thermophilum</name>
    <dbReference type="NCBI Taxonomy" id="223376"/>
    <lineage>
        <taxon>Eukaryota</taxon>
        <taxon>Fungi</taxon>
        <taxon>Dikarya</taxon>
        <taxon>Ascomycota</taxon>
        <taxon>Pezizomycotina</taxon>
        <taxon>Sordariomycetes</taxon>
        <taxon>Sordariomycetidae</taxon>
        <taxon>Cephalothecales</taxon>
        <taxon>Cephalothecaceae</taxon>
        <taxon>Phialemonium</taxon>
    </lineage>
</organism>
<protein>
    <submittedName>
        <fullName evidence="3">Uncharacterized protein</fullName>
    </submittedName>
</protein>
<feature type="region of interest" description="Disordered" evidence="1">
    <location>
        <begin position="95"/>
        <end position="155"/>
    </location>
</feature>
<feature type="chain" id="PRO_5046974003" evidence="2">
    <location>
        <begin position="17"/>
        <end position="224"/>
    </location>
</feature>
<gene>
    <name evidence="3" type="ORF">VTK73DRAFT_1880</name>
</gene>
<evidence type="ECO:0000313" key="4">
    <source>
        <dbReference type="Proteomes" id="UP001586593"/>
    </source>
</evidence>
<feature type="signal peptide" evidence="2">
    <location>
        <begin position="1"/>
        <end position="16"/>
    </location>
</feature>
<proteinExistence type="predicted"/>
<keyword evidence="2" id="KW-0732">Signal</keyword>
<reference evidence="3 4" key="1">
    <citation type="journal article" date="2024" name="Commun. Biol.">
        <title>Comparative genomic analysis of thermophilic fungi reveals convergent evolutionary adaptations and gene losses.</title>
        <authorList>
            <person name="Steindorff A.S."/>
            <person name="Aguilar-Pontes M.V."/>
            <person name="Robinson A.J."/>
            <person name="Andreopoulos B."/>
            <person name="LaButti K."/>
            <person name="Kuo A."/>
            <person name="Mondo S."/>
            <person name="Riley R."/>
            <person name="Otillar R."/>
            <person name="Haridas S."/>
            <person name="Lipzen A."/>
            <person name="Grimwood J."/>
            <person name="Schmutz J."/>
            <person name="Clum A."/>
            <person name="Reid I.D."/>
            <person name="Moisan M.C."/>
            <person name="Butler G."/>
            <person name="Nguyen T.T.M."/>
            <person name="Dewar K."/>
            <person name="Conant G."/>
            <person name="Drula E."/>
            <person name="Henrissat B."/>
            <person name="Hansel C."/>
            <person name="Singer S."/>
            <person name="Hutchinson M.I."/>
            <person name="de Vries R.P."/>
            <person name="Natvig D.O."/>
            <person name="Powell A.J."/>
            <person name="Tsang A."/>
            <person name="Grigoriev I.V."/>
        </authorList>
    </citation>
    <scope>NUCLEOTIDE SEQUENCE [LARGE SCALE GENOMIC DNA]</scope>
    <source>
        <strain evidence="3 4">ATCC 24622</strain>
    </source>
</reference>
<evidence type="ECO:0000256" key="2">
    <source>
        <dbReference type="SAM" id="SignalP"/>
    </source>
</evidence>
<sequence>MLLAALRGSLWPLVWIRPSHLDGSTSSYCMAVVPGVVADVVGAAGLVDAQEVDGAPLVAQAHADVVAVDGARPVGHAVGVDLAAEHADGGRVAVVRGGPDGAAAGGGDRGAGGEQQQRRKERRRAAHDEKNRRRDEGSRKDRNFRVVADDNERRSSARGAFLGGQVSLSQMQKVSGLIVGLGVLSGRSLNKSGYATEKSVAVPQSRRACDSGDGVEHPTLPSNA</sequence>
<evidence type="ECO:0000256" key="1">
    <source>
        <dbReference type="SAM" id="MobiDB-lite"/>
    </source>
</evidence>
<feature type="region of interest" description="Disordered" evidence="1">
    <location>
        <begin position="195"/>
        <end position="224"/>
    </location>
</feature>
<comment type="caution">
    <text evidence="3">The sequence shown here is derived from an EMBL/GenBank/DDBJ whole genome shotgun (WGS) entry which is preliminary data.</text>
</comment>
<feature type="compositionally biased region" description="Basic and acidic residues" evidence="1">
    <location>
        <begin position="207"/>
        <end position="216"/>
    </location>
</feature>